<gene>
    <name evidence="14" type="ORF">V1264_014998</name>
</gene>
<evidence type="ECO:0000256" key="11">
    <source>
        <dbReference type="SAM" id="MobiDB-lite"/>
    </source>
</evidence>
<dbReference type="PANTHER" id="PTHR28547">
    <property type="entry name" value="PROTEIN MMS22-LIKE"/>
    <property type="match status" value="1"/>
</dbReference>
<evidence type="ECO:0000256" key="5">
    <source>
        <dbReference type="ARBA" id="ARBA00022454"/>
    </source>
</evidence>
<keyword evidence="7" id="KW-0156">Chromatin regulator</keyword>
<dbReference type="InterPro" id="IPR029425">
    <property type="entry name" value="MMS22L_N"/>
</dbReference>
<evidence type="ECO:0000256" key="1">
    <source>
        <dbReference type="ARBA" id="ARBA00004123"/>
    </source>
</evidence>
<evidence type="ECO:0000256" key="3">
    <source>
        <dbReference type="ARBA" id="ARBA00006585"/>
    </source>
</evidence>
<sequence>MSESVCSLTPPVSPYVPQDQDVDMMDDFDSPPLIFLEEMEEDVGSSHSQAREAVCFHCQGEVFPRRGTKFYQHCKFHDKGPLMSDILHRICIRTAASEPNCTVDLFGSFPFMALRDRTEKLFRFARQTMSEIQSSFDEDGRSIHARREDIVNFLEYVNAFVQRCLPEDETDRRRFLRSVLRHLHLLLVHCGTISEEAPVTRYSLEQLGSVHHNFHHRLELMWNLLTVFHTLTTSPCAAELPLDVKLCQWSGGEDEVRSVFDQLVSLLLCDLLTLAVPVFEKLSPHEWLYTSPFSCACVMELWVLVIQLLQHRKEKFNTESFWVQLHQILQTVGNTDTDNLDTEEELDSDVFVLNISPAPSKPQGFCLWVTTHLAHLFTFDHHGNSTSPDPTQSCFFAIQMTVEKMMREPVKEETLRACLRCCLSVSSLWSPPKQLLTVLWEHFSRKLNDRFQLHTTSIEGLAVINKSSKSLTEKCRKWTSDDDNGLEQESSFHLFLRLLAKLLGHSGALSEWRQIKGRFFSKFHQRRMQELGETGLHNMTCLFLTVALCVDAEEIARKLLTLYDMVDPTSAYGRLRAQVWCGALAVTQLLVKERKNFSFLAEKLASSFNSMAKQLSGSLMDYSQKQELSPLITLYVDGVRDIVEQSELDGAEHLFIDEGIGAVLRSCSDAQMRHILTALDSVVMRLRCLVSGLKQVQPWLREYQRPSHAAFADRLWLHVFPFVCDHASTLTPPLSLADLAVSFTHLALDFPAPPSVCSEGIRGVASQFVSSESTHPSIACHYLNQVLADQSLKNAIINISTTTTNFPVPSSAKATTSALHKASLPLTQTDVVKCWWRCVLLMPPSSSSLVELTQHVLSLPDTQWLTSSNDDNVRMDDLGSVGWKQLLKAIGSRFHNSQNLLEKQKVRSQVMPYFVDSVHQVAAVLRTSGPLETLLNVYRVLGYLLKHCAPLLYLQSKPCPLPEIIKSLILPAPVFNTDRPLNPNFISVVRDTLHLFLEGLGRLDYRRDTYIQRQVRSIVAQYLPRFSLSVMDVYNHPVLRLLGRLAHQTAFTDADFDGFVADLIVENLRKNSNTVSSDVISALRTRFRRS</sequence>
<keyword evidence="15" id="KW-1185">Reference proteome</keyword>
<dbReference type="EMBL" id="JBAMIC010000004">
    <property type="protein sequence ID" value="KAK7107008.1"/>
    <property type="molecule type" value="Genomic_DNA"/>
</dbReference>
<proteinExistence type="inferred from homology"/>
<dbReference type="InterPro" id="IPR042320">
    <property type="entry name" value="MMS22-like"/>
</dbReference>
<dbReference type="GO" id="GO:0031297">
    <property type="term" value="P:replication fork processing"/>
    <property type="evidence" value="ECO:0007669"/>
    <property type="project" value="InterPro"/>
</dbReference>
<feature type="region of interest" description="Disordered" evidence="11">
    <location>
        <begin position="1"/>
        <end position="21"/>
    </location>
</feature>
<dbReference type="GO" id="GO:0043596">
    <property type="term" value="C:nuclear replication fork"/>
    <property type="evidence" value="ECO:0007669"/>
    <property type="project" value="TreeGrafter"/>
</dbReference>
<feature type="domain" description="Protein MMS22-like N-terminal" evidence="12">
    <location>
        <begin position="82"/>
        <end position="724"/>
    </location>
</feature>
<organism evidence="14 15">
    <name type="scientific">Littorina saxatilis</name>
    <dbReference type="NCBI Taxonomy" id="31220"/>
    <lineage>
        <taxon>Eukaryota</taxon>
        <taxon>Metazoa</taxon>
        <taxon>Spiralia</taxon>
        <taxon>Lophotrochozoa</taxon>
        <taxon>Mollusca</taxon>
        <taxon>Gastropoda</taxon>
        <taxon>Caenogastropoda</taxon>
        <taxon>Littorinimorpha</taxon>
        <taxon>Littorinoidea</taxon>
        <taxon>Littorinidae</taxon>
        <taxon>Littorina</taxon>
    </lineage>
</organism>
<evidence type="ECO:0000313" key="14">
    <source>
        <dbReference type="EMBL" id="KAK7107008.1"/>
    </source>
</evidence>
<dbReference type="Proteomes" id="UP001374579">
    <property type="component" value="Unassembled WGS sequence"/>
</dbReference>
<name>A0AAN9BKS2_9CAEN</name>
<comment type="subcellular location">
    <subcellularLocation>
        <location evidence="2">Chromosome</location>
    </subcellularLocation>
    <subcellularLocation>
        <location evidence="1">Nucleus</location>
    </subcellularLocation>
</comment>
<evidence type="ECO:0000259" key="13">
    <source>
        <dbReference type="Pfam" id="PF14911"/>
    </source>
</evidence>
<dbReference type="AlphaFoldDB" id="A0AAN9BKS2"/>
<accession>A0AAN9BKS2</accession>
<keyword evidence="6" id="KW-0227">DNA damage</keyword>
<evidence type="ECO:0000256" key="10">
    <source>
        <dbReference type="ARBA" id="ARBA00033326"/>
    </source>
</evidence>
<evidence type="ECO:0000256" key="9">
    <source>
        <dbReference type="ARBA" id="ARBA00023242"/>
    </source>
</evidence>
<protein>
    <recommendedName>
        <fullName evidence="4">Protein MMS22-like</fullName>
    </recommendedName>
    <alternativeName>
        <fullName evidence="10">Methyl methanesulfonate-sensitivity protein 22-like</fullName>
    </alternativeName>
</protein>
<dbReference type="GO" id="GO:0006325">
    <property type="term" value="P:chromatin organization"/>
    <property type="evidence" value="ECO:0007669"/>
    <property type="project" value="UniProtKB-KW"/>
</dbReference>
<keyword evidence="5" id="KW-0158">Chromosome</keyword>
<evidence type="ECO:0000256" key="8">
    <source>
        <dbReference type="ARBA" id="ARBA00023204"/>
    </source>
</evidence>
<dbReference type="Pfam" id="PF14911">
    <property type="entry name" value="MMS22L_C"/>
    <property type="match status" value="1"/>
</dbReference>
<evidence type="ECO:0000259" key="12">
    <source>
        <dbReference type="Pfam" id="PF14910"/>
    </source>
</evidence>
<reference evidence="14 15" key="1">
    <citation type="submission" date="2024-02" db="EMBL/GenBank/DDBJ databases">
        <title>Chromosome-scale genome assembly of the rough periwinkle Littorina saxatilis.</title>
        <authorList>
            <person name="De Jode A."/>
            <person name="Faria R."/>
            <person name="Formenti G."/>
            <person name="Sims Y."/>
            <person name="Smith T.P."/>
            <person name="Tracey A."/>
            <person name="Wood J.M.D."/>
            <person name="Zagrodzka Z.B."/>
            <person name="Johannesson K."/>
            <person name="Butlin R.K."/>
            <person name="Leder E.H."/>
        </authorList>
    </citation>
    <scope>NUCLEOTIDE SEQUENCE [LARGE SCALE GENOMIC DNA]</scope>
    <source>
        <strain evidence="14">Snail1</strain>
        <tissue evidence="14">Muscle</tissue>
    </source>
</reference>
<dbReference type="Pfam" id="PF14910">
    <property type="entry name" value="MMS22L_N"/>
    <property type="match status" value="1"/>
</dbReference>
<feature type="domain" description="MMS22-like C-terminal" evidence="13">
    <location>
        <begin position="848"/>
        <end position="1069"/>
    </location>
</feature>
<keyword evidence="9" id="KW-0539">Nucleus</keyword>
<evidence type="ECO:0000256" key="6">
    <source>
        <dbReference type="ARBA" id="ARBA00022763"/>
    </source>
</evidence>
<evidence type="ECO:0000313" key="15">
    <source>
        <dbReference type="Proteomes" id="UP001374579"/>
    </source>
</evidence>
<dbReference type="InterPro" id="IPR029424">
    <property type="entry name" value="MMS22L_C"/>
</dbReference>
<comment type="similarity">
    <text evidence="3">Belongs to the MMS22 family. MMS22L subfamily.</text>
</comment>
<dbReference type="PANTHER" id="PTHR28547:SF1">
    <property type="entry name" value="PROTEIN MMS22-LIKE"/>
    <property type="match status" value="1"/>
</dbReference>
<comment type="caution">
    <text evidence="14">The sequence shown here is derived from an EMBL/GenBank/DDBJ whole genome shotgun (WGS) entry which is preliminary data.</text>
</comment>
<evidence type="ECO:0000256" key="2">
    <source>
        <dbReference type="ARBA" id="ARBA00004286"/>
    </source>
</evidence>
<keyword evidence="8" id="KW-0234">DNA repair</keyword>
<evidence type="ECO:0000256" key="7">
    <source>
        <dbReference type="ARBA" id="ARBA00022853"/>
    </source>
</evidence>
<dbReference type="GO" id="GO:0000724">
    <property type="term" value="P:double-strand break repair via homologous recombination"/>
    <property type="evidence" value="ECO:0007669"/>
    <property type="project" value="InterPro"/>
</dbReference>
<evidence type="ECO:0000256" key="4">
    <source>
        <dbReference type="ARBA" id="ARBA00021061"/>
    </source>
</evidence>